<comment type="caution">
    <text evidence="2">The sequence shown here is derived from an EMBL/GenBank/DDBJ whole genome shotgun (WGS) entry which is preliminary data.</text>
</comment>
<keyword evidence="1" id="KW-1133">Transmembrane helix</keyword>
<proteinExistence type="predicted"/>
<keyword evidence="1" id="KW-0812">Transmembrane</keyword>
<evidence type="ECO:0000313" key="2">
    <source>
        <dbReference type="EMBL" id="MCS5490409.1"/>
    </source>
</evidence>
<sequence length="44" mass="5421">MKEFFGKKRSQDRLKWTMIFLLLMVFGMMTRIGFGVLLLKQWFF</sequence>
<organism evidence="2 3">
    <name type="scientific">Algoriphagus limi</name>
    <dbReference type="NCBI Taxonomy" id="2975273"/>
    <lineage>
        <taxon>Bacteria</taxon>
        <taxon>Pseudomonadati</taxon>
        <taxon>Bacteroidota</taxon>
        <taxon>Cytophagia</taxon>
        <taxon>Cytophagales</taxon>
        <taxon>Cyclobacteriaceae</taxon>
        <taxon>Algoriphagus</taxon>
    </lineage>
</organism>
<protein>
    <recommendedName>
        <fullName evidence="4">DUF4044 domain-containing protein</fullName>
    </recommendedName>
</protein>
<dbReference type="EMBL" id="JANWGH010000001">
    <property type="protein sequence ID" value="MCS5490409.1"/>
    <property type="molecule type" value="Genomic_DNA"/>
</dbReference>
<dbReference type="Proteomes" id="UP001206788">
    <property type="component" value="Unassembled WGS sequence"/>
</dbReference>
<evidence type="ECO:0000313" key="3">
    <source>
        <dbReference type="Proteomes" id="UP001206788"/>
    </source>
</evidence>
<feature type="transmembrane region" description="Helical" evidence="1">
    <location>
        <begin position="20"/>
        <end position="39"/>
    </location>
</feature>
<gene>
    <name evidence="2" type="ORF">NY014_08210</name>
</gene>
<accession>A0ABT2G5C9</accession>
<dbReference type="RefSeq" id="WP_259414080.1">
    <property type="nucleotide sequence ID" value="NZ_JANWGH010000001.1"/>
</dbReference>
<keyword evidence="1" id="KW-0472">Membrane</keyword>
<evidence type="ECO:0008006" key="4">
    <source>
        <dbReference type="Google" id="ProtNLM"/>
    </source>
</evidence>
<evidence type="ECO:0000256" key="1">
    <source>
        <dbReference type="SAM" id="Phobius"/>
    </source>
</evidence>
<name>A0ABT2G5C9_9BACT</name>
<reference evidence="2 3" key="1">
    <citation type="submission" date="2022-08" db="EMBL/GenBank/DDBJ databases">
        <title>Algoriphagus sp. CAU 1643 isolated from mud.</title>
        <authorList>
            <person name="Kim W."/>
        </authorList>
    </citation>
    <scope>NUCLEOTIDE SEQUENCE [LARGE SCALE GENOMIC DNA]</scope>
    <source>
        <strain evidence="2 3">CAU 1643</strain>
    </source>
</reference>
<keyword evidence="3" id="KW-1185">Reference proteome</keyword>